<dbReference type="InterPro" id="IPR050413">
    <property type="entry name" value="TCR_beta_variable"/>
</dbReference>
<dbReference type="PANTHER" id="PTHR23268:SF102">
    <property type="entry name" value="IMMUNOGLOBULIN V-SET DOMAIN-CONTAINING PROTEIN"/>
    <property type="match status" value="1"/>
</dbReference>
<keyword evidence="2" id="KW-0391">Immunity</keyword>
<organism evidence="6 7">
    <name type="scientific">Channa striata</name>
    <name type="common">Snakehead murrel</name>
    <name type="synonym">Ophicephalus striatus</name>
    <dbReference type="NCBI Taxonomy" id="64152"/>
    <lineage>
        <taxon>Eukaryota</taxon>
        <taxon>Metazoa</taxon>
        <taxon>Chordata</taxon>
        <taxon>Craniata</taxon>
        <taxon>Vertebrata</taxon>
        <taxon>Euteleostomi</taxon>
        <taxon>Actinopterygii</taxon>
        <taxon>Neopterygii</taxon>
        <taxon>Teleostei</taxon>
        <taxon>Neoteleostei</taxon>
        <taxon>Acanthomorphata</taxon>
        <taxon>Anabantaria</taxon>
        <taxon>Anabantiformes</taxon>
        <taxon>Channoidei</taxon>
        <taxon>Channidae</taxon>
        <taxon>Channa</taxon>
    </lineage>
</organism>
<dbReference type="Gene3D" id="2.60.40.10">
    <property type="entry name" value="Immunoglobulins"/>
    <property type="match status" value="2"/>
</dbReference>
<dbReference type="SUPFAM" id="SSF48726">
    <property type="entry name" value="Immunoglobulin"/>
    <property type="match status" value="2"/>
</dbReference>
<dbReference type="GO" id="GO:0005886">
    <property type="term" value="C:plasma membrane"/>
    <property type="evidence" value="ECO:0007669"/>
    <property type="project" value="TreeGrafter"/>
</dbReference>
<dbReference type="Pfam" id="PF07686">
    <property type="entry name" value="V-set"/>
    <property type="match status" value="1"/>
</dbReference>
<feature type="chain" id="PRO_5041681412" description="Ig-like domain-containing protein" evidence="3">
    <location>
        <begin position="18"/>
        <end position="229"/>
    </location>
</feature>
<dbReference type="InterPro" id="IPR013106">
    <property type="entry name" value="Ig_V-set"/>
</dbReference>
<keyword evidence="7" id="KW-1185">Reference proteome</keyword>
<feature type="domain" description="Immunoglobulin" evidence="5">
    <location>
        <begin position="95"/>
        <end position="201"/>
    </location>
</feature>
<evidence type="ECO:0000259" key="5">
    <source>
        <dbReference type="SMART" id="SM00409"/>
    </source>
</evidence>
<dbReference type="PANTHER" id="PTHR23268">
    <property type="entry name" value="T-CELL RECEPTOR BETA CHAIN"/>
    <property type="match status" value="1"/>
</dbReference>
<dbReference type="AlphaFoldDB" id="A0AA88M826"/>
<dbReference type="InterPro" id="IPR003599">
    <property type="entry name" value="Ig_sub"/>
</dbReference>
<evidence type="ECO:0000313" key="6">
    <source>
        <dbReference type="EMBL" id="KAK2832839.1"/>
    </source>
</evidence>
<proteinExistence type="predicted"/>
<dbReference type="GO" id="GO:0002376">
    <property type="term" value="P:immune system process"/>
    <property type="evidence" value="ECO:0007669"/>
    <property type="project" value="UniProtKB-KW"/>
</dbReference>
<dbReference type="EMBL" id="JAUPFM010000013">
    <property type="protein sequence ID" value="KAK2832839.1"/>
    <property type="molecule type" value="Genomic_DNA"/>
</dbReference>
<evidence type="ECO:0000259" key="4">
    <source>
        <dbReference type="SMART" id="SM00406"/>
    </source>
</evidence>
<feature type="domain" description="Immunoglobulin" evidence="5">
    <location>
        <begin position="28"/>
        <end position="94"/>
    </location>
</feature>
<evidence type="ECO:0000313" key="7">
    <source>
        <dbReference type="Proteomes" id="UP001187415"/>
    </source>
</evidence>
<comment type="caution">
    <text evidence="6">The sequence shown here is derived from an EMBL/GenBank/DDBJ whole genome shotgun (WGS) entry which is preliminary data.</text>
</comment>
<dbReference type="GO" id="GO:0007166">
    <property type="term" value="P:cell surface receptor signaling pathway"/>
    <property type="evidence" value="ECO:0007669"/>
    <property type="project" value="TreeGrafter"/>
</dbReference>
<feature type="domain" description="Immunoglobulin V-set" evidence="4">
    <location>
        <begin position="105"/>
        <end position="186"/>
    </location>
</feature>
<accession>A0AA88M826</accession>
<evidence type="ECO:0000256" key="2">
    <source>
        <dbReference type="ARBA" id="ARBA00022859"/>
    </source>
</evidence>
<reference evidence="6" key="1">
    <citation type="submission" date="2023-07" db="EMBL/GenBank/DDBJ databases">
        <title>Chromosome-level Genome Assembly of Striped Snakehead (Channa striata).</title>
        <authorList>
            <person name="Liu H."/>
        </authorList>
    </citation>
    <scope>NUCLEOTIDE SEQUENCE</scope>
    <source>
        <strain evidence="6">Gz</strain>
        <tissue evidence="6">Muscle</tissue>
    </source>
</reference>
<evidence type="ECO:0000256" key="1">
    <source>
        <dbReference type="ARBA" id="ARBA00022729"/>
    </source>
</evidence>
<keyword evidence="1 3" id="KW-0732">Signal</keyword>
<name>A0AA88M826_CHASR</name>
<dbReference type="InterPro" id="IPR013783">
    <property type="entry name" value="Ig-like_fold"/>
</dbReference>
<feature type="signal peptide" evidence="3">
    <location>
        <begin position="1"/>
        <end position="17"/>
    </location>
</feature>
<dbReference type="SMART" id="SM00406">
    <property type="entry name" value="IGv"/>
    <property type="match status" value="1"/>
</dbReference>
<evidence type="ECO:0000256" key="3">
    <source>
        <dbReference type="SAM" id="SignalP"/>
    </source>
</evidence>
<evidence type="ECO:0008006" key="8">
    <source>
        <dbReference type="Google" id="ProtNLM"/>
    </source>
</evidence>
<sequence>MIFRLLVHLAALPLCVAELSTQGVHQNPPDILKDPGENVVINCSHSNSNFNIIRWYKQSTNSRDMLLIGYVRYDSAAVEKSSQADGLGIEVHQSPPALIRSSGDKVQLFCTHMEIEYRVMLWYQQPPGQAHLKLIGLVDYSTVSMEEPYKQQFNISGDLSRNDAKNVSLLFQPTGAGDSAVYYCAARFARQLKVRLLLTKTPCLSAWNRQPPVSVVCHVGYSDNLSPLS</sequence>
<gene>
    <name evidence="6" type="ORF">Q5P01_016728</name>
</gene>
<dbReference type="SMART" id="SM00409">
    <property type="entry name" value="IG"/>
    <property type="match status" value="2"/>
</dbReference>
<protein>
    <recommendedName>
        <fullName evidence="8">Ig-like domain-containing protein</fullName>
    </recommendedName>
</protein>
<dbReference type="Proteomes" id="UP001187415">
    <property type="component" value="Unassembled WGS sequence"/>
</dbReference>
<dbReference type="InterPro" id="IPR036179">
    <property type="entry name" value="Ig-like_dom_sf"/>
</dbReference>